<reference evidence="9 12" key="1">
    <citation type="submission" date="2017-01" db="EMBL/GenBank/DDBJ databases">
        <title>Complete genome sequence of Haloterrigena daqingensis type strain (JX313T).</title>
        <authorList>
            <person name="Shuang W."/>
        </authorList>
    </citation>
    <scope>NUCLEOTIDE SEQUENCE [LARGE SCALE GENOMIC DNA]</scope>
    <source>
        <strain evidence="9 12">JX313</strain>
    </source>
</reference>
<evidence type="ECO:0000256" key="6">
    <source>
        <dbReference type="RuleBase" id="RU003719"/>
    </source>
</evidence>
<evidence type="ECO:0000256" key="2">
    <source>
        <dbReference type="ARBA" id="ARBA00021582"/>
    </source>
</evidence>
<dbReference type="GeneID" id="30957225"/>
<dbReference type="OrthoDB" id="34275at2157"/>
<dbReference type="GO" id="GO:0051287">
    <property type="term" value="F:NAD binding"/>
    <property type="evidence" value="ECO:0007669"/>
    <property type="project" value="InterPro"/>
</dbReference>
<evidence type="ECO:0000256" key="1">
    <source>
        <dbReference type="ARBA" id="ARBA00011881"/>
    </source>
</evidence>
<keyword evidence="11" id="KW-1185">Reference proteome</keyword>
<dbReference type="KEGG" id="hda:BB347_14740"/>
<dbReference type="AlphaFoldDB" id="A0A1N7ER99"/>
<evidence type="ECO:0000259" key="8">
    <source>
        <dbReference type="Pfam" id="PF02826"/>
    </source>
</evidence>
<evidence type="ECO:0000256" key="4">
    <source>
        <dbReference type="ARBA" id="ARBA00022990"/>
    </source>
</evidence>
<keyword evidence="5 6" id="KW-0560">Oxidoreductase</keyword>
<dbReference type="STRING" id="588898.BB347_14740"/>
<dbReference type="InterPro" id="IPR029753">
    <property type="entry name" value="D-isomer_DH_CS"/>
</dbReference>
<reference evidence="10 11" key="2">
    <citation type="submission" date="2017-01" db="EMBL/GenBank/DDBJ databases">
        <authorList>
            <person name="Mah S.A."/>
            <person name="Swanson W.J."/>
            <person name="Moy G.W."/>
            <person name="Vacquier V.D."/>
        </authorList>
    </citation>
    <scope>NUCLEOTIDE SEQUENCE [LARGE SCALE GENOMIC DNA]</scope>
    <source>
        <strain evidence="10 11">CGMCC 1.8909</strain>
    </source>
</reference>
<accession>A0A1N7ER99</accession>
<evidence type="ECO:0000313" key="12">
    <source>
        <dbReference type="Proteomes" id="UP000187321"/>
    </source>
</evidence>
<dbReference type="InterPro" id="IPR036291">
    <property type="entry name" value="NAD(P)-bd_dom_sf"/>
</dbReference>
<comment type="similarity">
    <text evidence="6">Belongs to the D-isomer specific 2-hydroxyacid dehydrogenase family.</text>
</comment>
<dbReference type="Proteomes" id="UP000187321">
    <property type="component" value="Chromosome"/>
</dbReference>
<dbReference type="SUPFAM" id="SSF51735">
    <property type="entry name" value="NAD(P)-binding Rossmann-fold domains"/>
    <property type="match status" value="1"/>
</dbReference>
<protein>
    <recommendedName>
        <fullName evidence="2">D-3-phosphoglycerate dehydrogenase</fullName>
    </recommendedName>
</protein>
<dbReference type="Pfam" id="PF02826">
    <property type="entry name" value="2-Hacid_dh_C"/>
    <property type="match status" value="1"/>
</dbReference>
<evidence type="ECO:0000313" key="10">
    <source>
        <dbReference type="EMBL" id="SIR90572.1"/>
    </source>
</evidence>
<evidence type="ECO:0000259" key="7">
    <source>
        <dbReference type="Pfam" id="PF00389"/>
    </source>
</evidence>
<sequence length="328" mass="34980">MSDDWNVLVTEPIDEAGLVKLEAFADVTRWDEYEADADEYGADARLPADIERYHAIVVRTSPIDADAIARADALRVIAKHGVGVDNVALEAASERNVPVGNLPGVNTQEVAEHALALLVGVRKTLLSTNEALKEGSWDRSACRSRTVKGDTLGLFGFGHAGQTLAEMANGLGLSCVAYDPYVTDAELPLHVTGVETKRALFETADCVSVHTPLTPETRGAIGREELRALPDTGIVVNTARGGIIDEEALEVALENDELAGAGLDVFTDEPPAPDHPLVNRSDVIATPHIAGTTVEALRRMSLGAAETVRRVHDGKLPTSTVNESSLER</sequence>
<proteinExistence type="inferred from homology"/>
<dbReference type="Pfam" id="PF00389">
    <property type="entry name" value="2-Hacid_dh"/>
    <property type="match status" value="1"/>
</dbReference>
<dbReference type="InterPro" id="IPR006139">
    <property type="entry name" value="D-isomer_2_OHA_DH_cat_dom"/>
</dbReference>
<keyword evidence="3" id="KW-0597">Phosphoprotein</keyword>
<dbReference type="PANTHER" id="PTHR42938">
    <property type="entry name" value="FORMATE DEHYDROGENASE 1"/>
    <property type="match status" value="1"/>
</dbReference>
<dbReference type="RefSeq" id="WP_076582765.1">
    <property type="nucleotide sequence ID" value="NZ_CP019327.1"/>
</dbReference>
<evidence type="ECO:0000313" key="9">
    <source>
        <dbReference type="EMBL" id="APX97774.1"/>
    </source>
</evidence>
<dbReference type="Gene3D" id="3.40.50.720">
    <property type="entry name" value="NAD(P)-binding Rossmann-like Domain"/>
    <property type="match status" value="2"/>
</dbReference>
<feature type="domain" description="D-isomer specific 2-hydroxyacid dehydrogenase NAD-binding" evidence="8">
    <location>
        <begin position="116"/>
        <end position="290"/>
    </location>
</feature>
<feature type="domain" description="D-isomer specific 2-hydroxyacid dehydrogenase catalytic" evidence="7">
    <location>
        <begin position="7"/>
        <end position="322"/>
    </location>
</feature>
<dbReference type="InterPro" id="IPR006140">
    <property type="entry name" value="D-isomer_DH_NAD-bd"/>
</dbReference>
<dbReference type="SUPFAM" id="SSF52283">
    <property type="entry name" value="Formate/glycerate dehydrogenase catalytic domain-like"/>
    <property type="match status" value="1"/>
</dbReference>
<dbReference type="EMBL" id="FTNP01000004">
    <property type="protein sequence ID" value="SIR90572.1"/>
    <property type="molecule type" value="Genomic_DNA"/>
</dbReference>
<comment type="subunit">
    <text evidence="1">Homotetramer.</text>
</comment>
<name>A0A1N7ER99_9EURY</name>
<evidence type="ECO:0000313" key="11">
    <source>
        <dbReference type="Proteomes" id="UP000185687"/>
    </source>
</evidence>
<evidence type="ECO:0000256" key="5">
    <source>
        <dbReference type="ARBA" id="ARBA00023002"/>
    </source>
</evidence>
<organism evidence="10 11">
    <name type="scientific">Natronorubrum daqingense</name>
    <dbReference type="NCBI Taxonomy" id="588898"/>
    <lineage>
        <taxon>Archaea</taxon>
        <taxon>Methanobacteriati</taxon>
        <taxon>Methanobacteriota</taxon>
        <taxon>Stenosarchaea group</taxon>
        <taxon>Halobacteria</taxon>
        <taxon>Halobacteriales</taxon>
        <taxon>Natrialbaceae</taxon>
        <taxon>Natronorubrum</taxon>
    </lineage>
</organism>
<dbReference type="Proteomes" id="UP000185687">
    <property type="component" value="Unassembled WGS sequence"/>
</dbReference>
<dbReference type="EMBL" id="CP019327">
    <property type="protein sequence ID" value="APX97774.1"/>
    <property type="molecule type" value="Genomic_DNA"/>
</dbReference>
<dbReference type="GO" id="GO:0004617">
    <property type="term" value="F:phosphoglycerate dehydrogenase activity"/>
    <property type="evidence" value="ECO:0007669"/>
    <property type="project" value="TreeGrafter"/>
</dbReference>
<keyword evidence="4" id="KW-0007">Acetylation</keyword>
<dbReference type="CDD" id="cd12173">
    <property type="entry name" value="PGDH_4"/>
    <property type="match status" value="1"/>
</dbReference>
<gene>
    <name evidence="9" type="ORF">BB347_14740</name>
    <name evidence="10" type="ORF">SAMN05421809_2805</name>
</gene>
<dbReference type="PANTHER" id="PTHR42938:SF22">
    <property type="entry name" value="D-3-PHOSPHOGLYCERATE DEHYDROGENASE"/>
    <property type="match status" value="1"/>
</dbReference>
<evidence type="ECO:0000256" key="3">
    <source>
        <dbReference type="ARBA" id="ARBA00022553"/>
    </source>
</evidence>
<dbReference type="PROSITE" id="PS00671">
    <property type="entry name" value="D_2_HYDROXYACID_DH_3"/>
    <property type="match status" value="1"/>
</dbReference>